<sequence>MVAIRYCSKSGNTKKVADLLGEKLGVKADSVEEPLPAKVDKLYLGGAVHGKMYAELKDFAAQLDPQQVGEVYMFGTSGGVFSIKRELTAALKESGVKIGKESMFLHGFAPKIKAELNDSQLEEVDKFVSATSK</sequence>
<gene>
    <name evidence="1" type="ORF">IV66_GL002029</name>
</gene>
<accession>A0A0R2LTE3</accession>
<dbReference type="EMBL" id="JQCN01000006">
    <property type="protein sequence ID" value="KRO01706.1"/>
    <property type="molecule type" value="Genomic_DNA"/>
</dbReference>
<dbReference type="RefSeq" id="WP_017867934.1">
    <property type="nucleotide sequence ID" value="NZ_BJYB01000019.1"/>
</dbReference>
<dbReference type="AlphaFoldDB" id="A0A0R2LTE3"/>
<dbReference type="SUPFAM" id="SSF52218">
    <property type="entry name" value="Flavoproteins"/>
    <property type="match status" value="1"/>
</dbReference>
<dbReference type="STRING" id="449659.IV66_GL002029"/>
<evidence type="ECO:0008006" key="3">
    <source>
        <dbReference type="Google" id="ProtNLM"/>
    </source>
</evidence>
<dbReference type="PATRIC" id="fig|449659.4.peg.2082"/>
<protein>
    <recommendedName>
        <fullName evidence="3">Flavodoxin-like domain-containing protein</fullName>
    </recommendedName>
</protein>
<evidence type="ECO:0000313" key="1">
    <source>
        <dbReference type="EMBL" id="KRO01706.1"/>
    </source>
</evidence>
<dbReference type="Proteomes" id="UP000051886">
    <property type="component" value="Unassembled WGS sequence"/>
</dbReference>
<keyword evidence="2" id="KW-1185">Reference proteome</keyword>
<reference evidence="1 2" key="1">
    <citation type="journal article" date="2015" name="Genome Announc.">
        <title>Expanding the biotechnology potential of lactobacilli through comparative genomics of 213 strains and associated genera.</title>
        <authorList>
            <person name="Sun Z."/>
            <person name="Harris H.M."/>
            <person name="McCann A."/>
            <person name="Guo C."/>
            <person name="Argimon S."/>
            <person name="Zhang W."/>
            <person name="Yang X."/>
            <person name="Jeffery I.B."/>
            <person name="Cooney J.C."/>
            <person name="Kagawa T.F."/>
            <person name="Liu W."/>
            <person name="Song Y."/>
            <person name="Salvetti E."/>
            <person name="Wrobel A."/>
            <person name="Rasinkangas P."/>
            <person name="Parkhill J."/>
            <person name="Rea M.C."/>
            <person name="O'Sullivan O."/>
            <person name="Ritari J."/>
            <person name="Douillard F.P."/>
            <person name="Paul Ross R."/>
            <person name="Yang R."/>
            <person name="Briner A.E."/>
            <person name="Felis G.E."/>
            <person name="de Vos W.M."/>
            <person name="Barrangou R."/>
            <person name="Klaenhammer T.R."/>
            <person name="Caufield P.W."/>
            <person name="Cui Y."/>
            <person name="Zhang H."/>
            <person name="O'Toole P.W."/>
        </authorList>
    </citation>
    <scope>NUCLEOTIDE SEQUENCE [LARGE SCALE GENOMIC DNA]</scope>
    <source>
        <strain evidence="1 2">NBRC 103219</strain>
    </source>
</reference>
<organism evidence="1 2">
    <name type="scientific">Ligilactobacillus pobuzihii</name>
    <dbReference type="NCBI Taxonomy" id="449659"/>
    <lineage>
        <taxon>Bacteria</taxon>
        <taxon>Bacillati</taxon>
        <taxon>Bacillota</taxon>
        <taxon>Bacilli</taxon>
        <taxon>Lactobacillales</taxon>
        <taxon>Lactobacillaceae</taxon>
        <taxon>Ligilactobacillus</taxon>
    </lineage>
</organism>
<dbReference type="OrthoDB" id="1739094at2"/>
<proteinExistence type="predicted"/>
<evidence type="ECO:0000313" key="2">
    <source>
        <dbReference type="Proteomes" id="UP000051886"/>
    </source>
</evidence>
<name>A0A0R2LTE3_9LACO</name>
<dbReference type="InterPro" id="IPR029039">
    <property type="entry name" value="Flavoprotein-like_sf"/>
</dbReference>
<dbReference type="Gene3D" id="3.40.50.360">
    <property type="match status" value="1"/>
</dbReference>
<comment type="caution">
    <text evidence="1">The sequence shown here is derived from an EMBL/GenBank/DDBJ whole genome shotgun (WGS) entry which is preliminary data.</text>
</comment>